<evidence type="ECO:0000256" key="10">
    <source>
        <dbReference type="ARBA" id="ARBA00050474"/>
    </source>
</evidence>
<feature type="non-terminal residue" evidence="14">
    <location>
        <position position="1"/>
    </location>
</feature>
<evidence type="ECO:0000256" key="12">
    <source>
        <dbReference type="RuleBase" id="RU361188"/>
    </source>
</evidence>
<evidence type="ECO:0000256" key="9">
    <source>
        <dbReference type="ARBA" id="ARBA00023098"/>
    </source>
</evidence>
<dbReference type="EMBL" id="BTSX01000004">
    <property type="protein sequence ID" value="GMS97780.1"/>
    <property type="molecule type" value="Genomic_DNA"/>
</dbReference>
<dbReference type="GO" id="GO:0008202">
    <property type="term" value="P:steroid metabolic process"/>
    <property type="evidence" value="ECO:0007669"/>
    <property type="project" value="UniProtKB-ARBA"/>
</dbReference>
<dbReference type="AlphaFoldDB" id="A0AAV5TTH5"/>
<dbReference type="GO" id="GO:0005774">
    <property type="term" value="C:vacuolar membrane"/>
    <property type="evidence" value="ECO:0007669"/>
    <property type="project" value="UniProtKB-ARBA"/>
</dbReference>
<accession>A0AAV5TTH5</accession>
<dbReference type="InterPro" id="IPR001139">
    <property type="entry name" value="Glyco_hydro_30"/>
</dbReference>
<keyword evidence="6" id="KW-0732">Signal</keyword>
<comment type="catalytic activity">
    <reaction evidence="10">
        <text>a beta-D-glucosylceramide + H2O = an N-acyl-sphingoid base + D-glucose</text>
        <dbReference type="Rhea" id="RHEA:81447"/>
        <dbReference type="ChEBI" id="CHEBI:4167"/>
        <dbReference type="ChEBI" id="CHEBI:15377"/>
        <dbReference type="ChEBI" id="CHEBI:83264"/>
        <dbReference type="ChEBI" id="CHEBI:83273"/>
    </reaction>
    <physiologicalReaction direction="left-to-right" evidence="10">
        <dbReference type="Rhea" id="RHEA:81448"/>
    </physiologicalReaction>
</comment>
<keyword evidence="9 12" id="KW-0443">Lipid metabolism</keyword>
<dbReference type="GO" id="GO:0030163">
    <property type="term" value="P:protein catabolic process"/>
    <property type="evidence" value="ECO:0007669"/>
    <property type="project" value="UniProtKB-ARBA"/>
</dbReference>
<dbReference type="GO" id="GO:0016758">
    <property type="term" value="F:hexosyltransferase activity"/>
    <property type="evidence" value="ECO:0007669"/>
    <property type="project" value="UniProtKB-ARBA"/>
</dbReference>
<evidence type="ECO:0000256" key="8">
    <source>
        <dbReference type="ARBA" id="ARBA00022919"/>
    </source>
</evidence>
<feature type="domain" description="Glycosyl hydrolase family 30 TIM-barrel" evidence="13">
    <location>
        <begin position="74"/>
        <end position="423"/>
    </location>
</feature>
<dbReference type="PANTHER" id="PTHR11069">
    <property type="entry name" value="GLUCOSYLCERAMIDASE"/>
    <property type="match status" value="1"/>
</dbReference>
<dbReference type="FunFam" id="3.20.20.80:FF:000030">
    <property type="entry name" value="Lysosomal acid glucosylceramidase"/>
    <property type="match status" value="1"/>
</dbReference>
<dbReference type="EC" id="3.2.1.45" evidence="5 12"/>
<dbReference type="GO" id="GO:0032006">
    <property type="term" value="P:regulation of TOR signaling"/>
    <property type="evidence" value="ECO:0007669"/>
    <property type="project" value="UniProtKB-ARBA"/>
</dbReference>
<evidence type="ECO:0000313" key="15">
    <source>
        <dbReference type="Proteomes" id="UP001432027"/>
    </source>
</evidence>
<dbReference type="GO" id="GO:0007040">
    <property type="term" value="P:lysosome organization"/>
    <property type="evidence" value="ECO:0007669"/>
    <property type="project" value="UniProtKB-ARBA"/>
</dbReference>
<keyword evidence="8 12" id="KW-0746">Sphingolipid metabolism</keyword>
<comment type="catalytic activity">
    <reaction evidence="1">
        <text>a beta-D-glucosyl-(1&lt;-&gt;1')-N-acylsphing-4-enine + H2O = an N-acylsphing-4-enine + D-glucose</text>
        <dbReference type="Rhea" id="RHEA:13269"/>
        <dbReference type="ChEBI" id="CHEBI:4167"/>
        <dbReference type="ChEBI" id="CHEBI:15377"/>
        <dbReference type="ChEBI" id="CHEBI:22801"/>
        <dbReference type="ChEBI" id="CHEBI:52639"/>
        <dbReference type="EC" id="3.2.1.45"/>
    </reaction>
    <physiologicalReaction direction="left-to-right" evidence="1">
        <dbReference type="Rhea" id="RHEA:13270"/>
    </physiologicalReaction>
</comment>
<name>A0AAV5TTH5_9BILA</name>
<comment type="catalytic activity">
    <reaction evidence="11">
        <text>an N-acyl-1-beta-D-glucosyl-15-methylhexadecasphing-4-enine + H2O = an N-acyl-15-methylhexadecasphing-4-enine + D-glucose</text>
        <dbReference type="Rhea" id="RHEA:34755"/>
        <dbReference type="ChEBI" id="CHEBI:4167"/>
        <dbReference type="ChEBI" id="CHEBI:15377"/>
        <dbReference type="ChEBI" id="CHEBI:70815"/>
        <dbReference type="ChEBI" id="CHEBI:70846"/>
    </reaction>
    <physiologicalReaction direction="left-to-right" evidence="11">
        <dbReference type="Rhea" id="RHEA:34756"/>
    </physiologicalReaction>
</comment>
<evidence type="ECO:0000256" key="4">
    <source>
        <dbReference type="ARBA" id="ARBA00005382"/>
    </source>
</evidence>
<evidence type="ECO:0000256" key="1">
    <source>
        <dbReference type="ARBA" id="ARBA00001013"/>
    </source>
</evidence>
<sequence length="498" mass="55363">DCVPREFPAGTVCVCNATHCDDIEPLESFIAPGTAILYRSDSKGGRMDKSTVKQTSNPARITIEIDASTTFQEIIGFGGAFTDAVGVNLAALSNPAQDNLLRQYYGPSGAEYTLTRVPIAACDFSLRIYTYDDNQPGEDFNMTNFALANDDYQYKIPHLKQALELQKDNGGLKLFATPWTPPIWMKDEGDTFHGGALLKGEQDGPYYASYAKYFVKFFEAYLSEGLPFWAVTLQNEPSDWNTIFPTAKYQSNFIKNHLAPALKASPAAANLKILGLDDQRVYLPEWADEFAEDADALALLDGIAVHWYADHAKPASVLSEVHEKHPDKFILYTEACNGSPTSGNPAGPSLGNYTYGENYAHSIIEDLNNWVSGWTDWNLALNTQGGYSWFMNFVDSPIIVETNTNEFLKQPMYYVMAHFSKFLKPGARVVKLSMTRELPEKVKAIGAVMVDGKRYVTILNRDDYEDVTVSLHEKGVGSVYSTVTVPVHSLVTVIWTKY</sequence>
<comment type="pathway">
    <text evidence="2">Lipid metabolism; sphingolipid metabolism.</text>
</comment>
<dbReference type="PANTHER" id="PTHR11069:SF23">
    <property type="entry name" value="LYSOSOMAL ACID GLUCOSYLCERAMIDASE"/>
    <property type="match status" value="1"/>
</dbReference>
<dbReference type="GO" id="GO:0005102">
    <property type="term" value="F:signaling receptor binding"/>
    <property type="evidence" value="ECO:0007669"/>
    <property type="project" value="UniProtKB-ARBA"/>
</dbReference>
<comment type="caution">
    <text evidence="14">The sequence shown here is derived from an EMBL/GenBank/DDBJ whole genome shotgun (WGS) entry which is preliminary data.</text>
</comment>
<dbReference type="SUPFAM" id="SSF51011">
    <property type="entry name" value="Glycosyl hydrolase domain"/>
    <property type="match status" value="1"/>
</dbReference>
<evidence type="ECO:0000256" key="11">
    <source>
        <dbReference type="ARBA" id="ARBA00051345"/>
    </source>
</evidence>
<dbReference type="GO" id="GO:0016241">
    <property type="term" value="P:regulation of macroautophagy"/>
    <property type="evidence" value="ECO:0007669"/>
    <property type="project" value="UniProtKB-ARBA"/>
</dbReference>
<dbReference type="GO" id="GO:0006680">
    <property type="term" value="P:glucosylceramide catabolic process"/>
    <property type="evidence" value="ECO:0007669"/>
    <property type="project" value="UniProtKB-ARBA"/>
</dbReference>
<evidence type="ECO:0000256" key="5">
    <source>
        <dbReference type="ARBA" id="ARBA00012658"/>
    </source>
</evidence>
<dbReference type="GO" id="GO:0005764">
    <property type="term" value="C:lysosome"/>
    <property type="evidence" value="ECO:0007669"/>
    <property type="project" value="UniProtKB-ARBA"/>
</dbReference>
<keyword evidence="7 12" id="KW-0378">Hydrolase</keyword>
<evidence type="ECO:0000313" key="14">
    <source>
        <dbReference type="EMBL" id="GMS97780.1"/>
    </source>
</evidence>
<reference evidence="14" key="1">
    <citation type="submission" date="2023-10" db="EMBL/GenBank/DDBJ databases">
        <title>Genome assembly of Pristionchus species.</title>
        <authorList>
            <person name="Yoshida K."/>
            <person name="Sommer R.J."/>
        </authorList>
    </citation>
    <scope>NUCLEOTIDE SEQUENCE</scope>
    <source>
        <strain evidence="14">RS0144</strain>
    </source>
</reference>
<evidence type="ECO:0000256" key="7">
    <source>
        <dbReference type="ARBA" id="ARBA00022801"/>
    </source>
</evidence>
<evidence type="ECO:0000256" key="2">
    <source>
        <dbReference type="ARBA" id="ARBA00004760"/>
    </source>
</evidence>
<proteinExistence type="inferred from homology"/>
<dbReference type="GO" id="GO:0006066">
    <property type="term" value="P:alcohol metabolic process"/>
    <property type="evidence" value="ECO:0007669"/>
    <property type="project" value="UniProtKB-ARBA"/>
</dbReference>
<dbReference type="GO" id="GO:0004348">
    <property type="term" value="F:glucosylceramidase activity"/>
    <property type="evidence" value="ECO:0007669"/>
    <property type="project" value="UniProtKB-EC"/>
</dbReference>
<dbReference type="InterPro" id="IPR017853">
    <property type="entry name" value="GH"/>
</dbReference>
<dbReference type="Proteomes" id="UP001432027">
    <property type="component" value="Unassembled WGS sequence"/>
</dbReference>
<keyword evidence="12" id="KW-0326">Glycosidase</keyword>
<dbReference type="GO" id="GO:0010605">
    <property type="term" value="P:negative regulation of macromolecule metabolic process"/>
    <property type="evidence" value="ECO:0007669"/>
    <property type="project" value="UniProtKB-ARBA"/>
</dbReference>
<gene>
    <name evidence="14" type="ORF">PENTCL1PPCAC_19955</name>
</gene>
<evidence type="ECO:0000256" key="6">
    <source>
        <dbReference type="ARBA" id="ARBA00022729"/>
    </source>
</evidence>
<comment type="pathway">
    <text evidence="3">Sphingolipid metabolism.</text>
</comment>
<organism evidence="14 15">
    <name type="scientific">Pristionchus entomophagus</name>
    <dbReference type="NCBI Taxonomy" id="358040"/>
    <lineage>
        <taxon>Eukaryota</taxon>
        <taxon>Metazoa</taxon>
        <taxon>Ecdysozoa</taxon>
        <taxon>Nematoda</taxon>
        <taxon>Chromadorea</taxon>
        <taxon>Rhabditida</taxon>
        <taxon>Rhabditina</taxon>
        <taxon>Diplogasteromorpha</taxon>
        <taxon>Diplogasteroidea</taxon>
        <taxon>Neodiplogasteridae</taxon>
        <taxon>Pristionchus</taxon>
    </lineage>
</organism>
<comment type="similarity">
    <text evidence="4 12">Belongs to the glycosyl hydrolase 30 family.</text>
</comment>
<dbReference type="Pfam" id="PF02055">
    <property type="entry name" value="Glyco_hydro_30"/>
    <property type="match status" value="1"/>
</dbReference>
<protein>
    <recommendedName>
        <fullName evidence="5 12">Glucosylceramidase</fullName>
        <ecNumber evidence="5 12">3.2.1.45</ecNumber>
    </recommendedName>
</protein>
<dbReference type="PRINTS" id="PR00843">
    <property type="entry name" value="GLHYDRLASE30"/>
</dbReference>
<dbReference type="SUPFAM" id="SSF51445">
    <property type="entry name" value="(Trans)glycosidases"/>
    <property type="match status" value="1"/>
</dbReference>
<dbReference type="GO" id="GO:0051246">
    <property type="term" value="P:regulation of protein metabolic process"/>
    <property type="evidence" value="ECO:0007669"/>
    <property type="project" value="UniProtKB-ARBA"/>
</dbReference>
<dbReference type="Gene3D" id="3.20.20.80">
    <property type="entry name" value="Glycosidases"/>
    <property type="match status" value="1"/>
</dbReference>
<dbReference type="InterPro" id="IPR033453">
    <property type="entry name" value="Glyco_hydro_30_TIM-barrel"/>
</dbReference>
<evidence type="ECO:0000256" key="3">
    <source>
        <dbReference type="ARBA" id="ARBA00004991"/>
    </source>
</evidence>
<dbReference type="GO" id="GO:0042391">
    <property type="term" value="P:regulation of membrane potential"/>
    <property type="evidence" value="ECO:0007669"/>
    <property type="project" value="UniProtKB-ARBA"/>
</dbReference>
<evidence type="ECO:0000259" key="13">
    <source>
        <dbReference type="Pfam" id="PF02055"/>
    </source>
</evidence>
<dbReference type="GO" id="GO:0006914">
    <property type="term" value="P:autophagy"/>
    <property type="evidence" value="ECO:0007669"/>
    <property type="project" value="UniProtKB-ARBA"/>
</dbReference>
<keyword evidence="15" id="KW-1185">Reference proteome</keyword>